<evidence type="ECO:0000256" key="5">
    <source>
        <dbReference type="ARBA" id="ARBA00022692"/>
    </source>
</evidence>
<dbReference type="PANTHER" id="PTHR43221:SF1">
    <property type="entry name" value="PROTEASE HTPX"/>
    <property type="match status" value="1"/>
</dbReference>
<keyword evidence="4" id="KW-0645">Protease</keyword>
<dbReference type="Proteomes" id="UP000247005">
    <property type="component" value="Unassembled WGS sequence"/>
</dbReference>
<evidence type="ECO:0000256" key="10">
    <source>
        <dbReference type="ARBA" id="ARBA00023049"/>
    </source>
</evidence>
<evidence type="ECO:0000256" key="12">
    <source>
        <dbReference type="SAM" id="Phobius"/>
    </source>
</evidence>
<keyword evidence="10" id="KW-0482">Metalloprotease</keyword>
<evidence type="ECO:0000313" key="15">
    <source>
        <dbReference type="EMBL" id="POP49588.1"/>
    </source>
</evidence>
<name>A0A2P5GSS7_9ENTR</name>
<evidence type="ECO:0000313" key="17">
    <source>
        <dbReference type="Proteomes" id="UP000247005"/>
    </source>
</evidence>
<dbReference type="CDD" id="cd07328">
    <property type="entry name" value="M48_Ste24p_like"/>
    <property type="match status" value="1"/>
</dbReference>
<proteinExistence type="predicted"/>
<evidence type="ECO:0000313" key="14">
    <source>
        <dbReference type="EMBL" id="POP46851.1"/>
    </source>
</evidence>
<dbReference type="Gene3D" id="3.30.2010.10">
    <property type="entry name" value="Metalloproteases ('zincins'), catalytic domain"/>
    <property type="match status" value="1"/>
</dbReference>
<keyword evidence="6" id="KW-0479">Metal-binding</keyword>
<accession>A0A2P5GSS7</accession>
<feature type="transmembrane region" description="Helical" evidence="12">
    <location>
        <begin position="499"/>
        <end position="522"/>
    </location>
</feature>
<feature type="transmembrane region" description="Helical" evidence="12">
    <location>
        <begin position="528"/>
        <end position="551"/>
    </location>
</feature>
<sequence>MLLIKWILYMRVNIFFYIFIMPALIVFYALWQYWRVSDIIDLAWHAHSAEAAGIIFRSLLAKTGIMLGALAIVVSGLAMGLCHTSAISSRKSQDQLIKMFSRCQKLLPFIMVAQMILCGLAVISLALSELVWGFSHIKLNGGSAKVLLIIVCGIGSIFWMLLKSLLSLKKCFALFHPTDNEIRGRNITREQAPALWRWIEELAVRGNVVIPDNIVTGFFDCFYVTANAVRIIDGERVTGNTLYFPLTYASLMSKDEVAAVIGHELGHFTGKDTEYSLRFAPLYAGLRNNLEQMAGNARGVSYTDKVVLYPSLYMGCWFLEKFHETVSYWSRLREHAADEAGARTGTPLALASALLRISALSDIIWQHITLLLDNKVPQENWVATLLEAAKIKGSLDVNASVENEVQHPTDSHPLTRLRLEALHIPIDETLLLLASRPASEEDYQSIMSLFTGSQDIFVAMTQEIAHEVSEQKEKYYEEQALQATRNVESFTFYGAGNTLWMWSWGLGVLCVATAFIFLLLTIGSFTGIAITVILGLLAFGLLLCFGGWTMFRNRNKALFSIDRQFLSSEDLAAPVALTDIVTCEVAETAGGAFNIHFYWRDGAPVPAMAETSSAFSDVDISAGKQRISISVTGYLRREEGNRKVSMNAAQTQELLNGYFISAYARQEINSD</sequence>
<dbReference type="Pfam" id="PF01435">
    <property type="entry name" value="Peptidase_M48"/>
    <property type="match status" value="1"/>
</dbReference>
<dbReference type="PANTHER" id="PTHR43221">
    <property type="entry name" value="PROTEASE HTPX"/>
    <property type="match status" value="1"/>
</dbReference>
<dbReference type="RefSeq" id="WP_103674988.1">
    <property type="nucleotide sequence ID" value="NZ_PQGD01000005.1"/>
</dbReference>
<dbReference type="InterPro" id="IPR050083">
    <property type="entry name" value="HtpX_protease"/>
</dbReference>
<evidence type="ECO:0000256" key="7">
    <source>
        <dbReference type="ARBA" id="ARBA00022801"/>
    </source>
</evidence>
<feature type="domain" description="Peptidase M48" evidence="13">
    <location>
        <begin position="251"/>
        <end position="423"/>
    </location>
</feature>
<evidence type="ECO:0000259" key="13">
    <source>
        <dbReference type="Pfam" id="PF01435"/>
    </source>
</evidence>
<evidence type="ECO:0000256" key="6">
    <source>
        <dbReference type="ARBA" id="ARBA00022723"/>
    </source>
</evidence>
<feature type="transmembrane region" description="Helical" evidence="12">
    <location>
        <begin position="106"/>
        <end position="126"/>
    </location>
</feature>
<protein>
    <recommendedName>
        <fullName evidence="13">Peptidase M48 domain-containing protein</fullName>
    </recommendedName>
</protein>
<organism evidence="15 17">
    <name type="scientific">Superficieibacter electus</name>
    <dbReference type="NCBI Taxonomy" id="2022662"/>
    <lineage>
        <taxon>Bacteria</taxon>
        <taxon>Pseudomonadati</taxon>
        <taxon>Pseudomonadota</taxon>
        <taxon>Gammaproteobacteria</taxon>
        <taxon>Enterobacterales</taxon>
        <taxon>Enterobacteriaceae</taxon>
        <taxon>Superficieibacter</taxon>
    </lineage>
</organism>
<dbReference type="EMBL" id="PQGD01000005">
    <property type="protein sequence ID" value="POP49588.1"/>
    <property type="molecule type" value="Genomic_DNA"/>
</dbReference>
<evidence type="ECO:0000313" key="16">
    <source>
        <dbReference type="Proteomes" id="UP000237073"/>
    </source>
</evidence>
<dbReference type="EMBL" id="PQGE01000003">
    <property type="protein sequence ID" value="POP46851.1"/>
    <property type="molecule type" value="Genomic_DNA"/>
</dbReference>
<dbReference type="GO" id="GO:0046872">
    <property type="term" value="F:metal ion binding"/>
    <property type="evidence" value="ECO:0007669"/>
    <property type="project" value="UniProtKB-KW"/>
</dbReference>
<dbReference type="Proteomes" id="UP000237073">
    <property type="component" value="Unassembled WGS sequence"/>
</dbReference>
<evidence type="ECO:0000256" key="8">
    <source>
        <dbReference type="ARBA" id="ARBA00022833"/>
    </source>
</evidence>
<dbReference type="GO" id="GO:0006508">
    <property type="term" value="P:proteolysis"/>
    <property type="evidence" value="ECO:0007669"/>
    <property type="project" value="UniProtKB-KW"/>
</dbReference>
<gene>
    <name evidence="15" type="ORF">CHU32_08025</name>
    <name evidence="14" type="ORF">CHU33_05075</name>
</gene>
<feature type="transmembrane region" description="Helical" evidence="12">
    <location>
        <begin position="146"/>
        <end position="166"/>
    </location>
</feature>
<keyword evidence="7" id="KW-0378">Hydrolase</keyword>
<keyword evidence="8" id="KW-0862">Zinc</keyword>
<dbReference type="InterPro" id="IPR001915">
    <property type="entry name" value="Peptidase_M48"/>
</dbReference>
<keyword evidence="5 12" id="KW-0812">Transmembrane</keyword>
<feature type="transmembrane region" description="Helical" evidence="12">
    <location>
        <begin position="12"/>
        <end position="34"/>
    </location>
</feature>
<comment type="caution">
    <text evidence="15">The sequence shown here is derived from an EMBL/GenBank/DDBJ whole genome shotgun (WGS) entry which is preliminary data.</text>
</comment>
<evidence type="ECO:0000256" key="4">
    <source>
        <dbReference type="ARBA" id="ARBA00022670"/>
    </source>
</evidence>
<keyword evidence="11 12" id="KW-0472">Membrane</keyword>
<dbReference type="GO" id="GO:0005886">
    <property type="term" value="C:plasma membrane"/>
    <property type="evidence" value="ECO:0007669"/>
    <property type="project" value="UniProtKB-SubCell"/>
</dbReference>
<keyword evidence="9 12" id="KW-1133">Transmembrane helix</keyword>
<dbReference type="GO" id="GO:0004222">
    <property type="term" value="F:metalloendopeptidase activity"/>
    <property type="evidence" value="ECO:0007669"/>
    <property type="project" value="InterPro"/>
</dbReference>
<comment type="subcellular location">
    <subcellularLocation>
        <location evidence="2">Cell membrane</location>
        <topology evidence="2">Multi-pass membrane protein</topology>
    </subcellularLocation>
</comment>
<dbReference type="OrthoDB" id="5295941at2"/>
<feature type="transmembrane region" description="Helical" evidence="12">
    <location>
        <begin position="65"/>
        <end position="86"/>
    </location>
</feature>
<reference evidence="16 17" key="1">
    <citation type="submission" date="2018-01" db="EMBL/GenBank/DDBJ databases">
        <title>Superficieibacter electus gen. nov., sp. nov., an extended-spectrum beta-lactamase possessing member of the Enterobacteriaceae family, isolated from intensive care unit surfaces.</title>
        <authorList>
            <person name="Potter R.F."/>
            <person name="D'Souza A.W."/>
        </authorList>
    </citation>
    <scope>NUCLEOTIDE SEQUENCE [LARGE SCALE GENOMIC DNA]</scope>
    <source>
        <strain evidence="15 17">BP-1</strain>
        <strain evidence="14 16">BP-2</strain>
    </source>
</reference>
<evidence type="ECO:0000256" key="3">
    <source>
        <dbReference type="ARBA" id="ARBA00022475"/>
    </source>
</evidence>
<keyword evidence="16" id="KW-1185">Reference proteome</keyword>
<evidence type="ECO:0000256" key="9">
    <source>
        <dbReference type="ARBA" id="ARBA00022989"/>
    </source>
</evidence>
<dbReference type="AlphaFoldDB" id="A0A2P5GSS7"/>
<keyword evidence="3" id="KW-1003">Cell membrane</keyword>
<evidence type="ECO:0000256" key="1">
    <source>
        <dbReference type="ARBA" id="ARBA00001947"/>
    </source>
</evidence>
<evidence type="ECO:0000256" key="2">
    <source>
        <dbReference type="ARBA" id="ARBA00004651"/>
    </source>
</evidence>
<comment type="cofactor">
    <cofactor evidence="1">
        <name>Zn(2+)</name>
        <dbReference type="ChEBI" id="CHEBI:29105"/>
    </cofactor>
</comment>
<evidence type="ECO:0000256" key="11">
    <source>
        <dbReference type="ARBA" id="ARBA00023136"/>
    </source>
</evidence>